<accession>A0AAV4CQK8</accession>
<dbReference type="Proteomes" id="UP000735302">
    <property type="component" value="Unassembled WGS sequence"/>
</dbReference>
<name>A0AAV4CQK8_9GAST</name>
<evidence type="ECO:0000256" key="1">
    <source>
        <dbReference type="SAM" id="MobiDB-lite"/>
    </source>
</evidence>
<comment type="caution">
    <text evidence="2">The sequence shown here is derived from an EMBL/GenBank/DDBJ whole genome shotgun (WGS) entry which is preliminary data.</text>
</comment>
<keyword evidence="3" id="KW-1185">Reference proteome</keyword>
<feature type="compositionally biased region" description="Polar residues" evidence="1">
    <location>
        <begin position="68"/>
        <end position="81"/>
    </location>
</feature>
<reference evidence="2 3" key="1">
    <citation type="journal article" date="2021" name="Elife">
        <title>Chloroplast acquisition without the gene transfer in kleptoplastic sea slugs, Plakobranchus ocellatus.</title>
        <authorList>
            <person name="Maeda T."/>
            <person name="Takahashi S."/>
            <person name="Yoshida T."/>
            <person name="Shimamura S."/>
            <person name="Takaki Y."/>
            <person name="Nagai Y."/>
            <person name="Toyoda A."/>
            <person name="Suzuki Y."/>
            <person name="Arimoto A."/>
            <person name="Ishii H."/>
            <person name="Satoh N."/>
            <person name="Nishiyama T."/>
            <person name="Hasebe M."/>
            <person name="Maruyama T."/>
            <person name="Minagawa J."/>
            <person name="Obokata J."/>
            <person name="Shigenobu S."/>
        </authorList>
    </citation>
    <scope>NUCLEOTIDE SEQUENCE [LARGE SCALE GENOMIC DNA]</scope>
</reference>
<organism evidence="2 3">
    <name type="scientific">Plakobranchus ocellatus</name>
    <dbReference type="NCBI Taxonomy" id="259542"/>
    <lineage>
        <taxon>Eukaryota</taxon>
        <taxon>Metazoa</taxon>
        <taxon>Spiralia</taxon>
        <taxon>Lophotrochozoa</taxon>
        <taxon>Mollusca</taxon>
        <taxon>Gastropoda</taxon>
        <taxon>Heterobranchia</taxon>
        <taxon>Euthyneura</taxon>
        <taxon>Panpulmonata</taxon>
        <taxon>Sacoglossa</taxon>
        <taxon>Placobranchoidea</taxon>
        <taxon>Plakobranchidae</taxon>
        <taxon>Plakobranchus</taxon>
    </lineage>
</organism>
<feature type="compositionally biased region" description="Low complexity" evidence="1">
    <location>
        <begin position="35"/>
        <end position="44"/>
    </location>
</feature>
<proteinExistence type="predicted"/>
<gene>
    <name evidence="2" type="ORF">PoB_006065400</name>
</gene>
<feature type="region of interest" description="Disordered" evidence="1">
    <location>
        <begin position="35"/>
        <end position="81"/>
    </location>
</feature>
<evidence type="ECO:0000313" key="3">
    <source>
        <dbReference type="Proteomes" id="UP000735302"/>
    </source>
</evidence>
<evidence type="ECO:0000313" key="2">
    <source>
        <dbReference type="EMBL" id="GFO34149.1"/>
    </source>
</evidence>
<feature type="compositionally biased region" description="Basic and acidic residues" evidence="1">
    <location>
        <begin position="46"/>
        <end position="59"/>
    </location>
</feature>
<sequence>MDSDAFSSKAINLGPYFDHFISSSLETNIESYAAASAGATAPVADQAEHLHEDHSREENGDLQYSRAKAQSSEADLSSVRN</sequence>
<dbReference type="AlphaFoldDB" id="A0AAV4CQK8"/>
<protein>
    <submittedName>
        <fullName evidence="2">Uncharacterized protein</fullName>
    </submittedName>
</protein>
<dbReference type="EMBL" id="BLXT01006878">
    <property type="protein sequence ID" value="GFO34149.1"/>
    <property type="molecule type" value="Genomic_DNA"/>
</dbReference>